<keyword evidence="2" id="KW-0548">Nucleotidyltransferase</keyword>
<protein>
    <submittedName>
        <fullName evidence="2">Phosphatidate cytidylyltransferase</fullName>
        <ecNumber evidence="2">2.7.7.41</ecNumber>
    </submittedName>
</protein>
<dbReference type="GO" id="GO:0004605">
    <property type="term" value="F:phosphatidate cytidylyltransferase activity"/>
    <property type="evidence" value="ECO:0007669"/>
    <property type="project" value="UniProtKB-EC"/>
</dbReference>
<feature type="transmembrane region" description="Helical" evidence="1">
    <location>
        <begin position="133"/>
        <end position="154"/>
    </location>
</feature>
<dbReference type="AlphaFoldDB" id="A0A7X0PDX6"/>
<proteinExistence type="predicted"/>
<organism evidence="2 3">
    <name type="scientific">Acidovorax soli</name>
    <dbReference type="NCBI Taxonomy" id="592050"/>
    <lineage>
        <taxon>Bacteria</taxon>
        <taxon>Pseudomonadati</taxon>
        <taxon>Pseudomonadota</taxon>
        <taxon>Betaproteobacteria</taxon>
        <taxon>Burkholderiales</taxon>
        <taxon>Comamonadaceae</taxon>
        <taxon>Acidovorax</taxon>
    </lineage>
</organism>
<sequence length="330" mass="36609">MNNFLRSLTATQQIGALFLVVFGILSITTIWAYVRMLREQHADDPMAEADALEAKRFWGLLKTSWAMATVFWIGWALGDTVATVLFAIVGFFALREFITLSPTRRGDHRSLVLAFFVVLPLQFWIVGSRHFDLFTVFIPVYVFLALPVVSALANDPQRFLERNAKLQWGIMVCVYGMSHVPALLLLDFPGYQDKGAFLVFFLVFVVQTCMVVQHLLGRRFPHKPVAPQVSQSFQWVSWLAGVAVGGLVGALLSFITPFKPGQALGMALLACVAGSLGHLVMKALKRDRGITSWGMQGMSVTGAGGLLDRVDALCFAAPVFFHSVRWYFGL</sequence>
<dbReference type="PANTHER" id="PTHR43535:SF1">
    <property type="entry name" value="PHOSPHATIDATE CYTIDYLYLTRANSFERASE"/>
    <property type="match status" value="1"/>
</dbReference>
<feature type="transmembrane region" description="Helical" evidence="1">
    <location>
        <begin position="166"/>
        <end position="184"/>
    </location>
</feature>
<dbReference type="Pfam" id="PF01148">
    <property type="entry name" value="CTP_transf_1"/>
    <property type="match status" value="1"/>
</dbReference>
<keyword evidence="1" id="KW-0472">Membrane</keyword>
<dbReference type="PANTHER" id="PTHR43535">
    <property type="entry name" value="PHOSPHATIDATE CYTIDYLYLTRANSFERASE"/>
    <property type="match status" value="1"/>
</dbReference>
<dbReference type="GO" id="GO:0005886">
    <property type="term" value="C:plasma membrane"/>
    <property type="evidence" value="ECO:0007669"/>
    <property type="project" value="TreeGrafter"/>
</dbReference>
<dbReference type="Proteomes" id="UP000575083">
    <property type="component" value="Unassembled WGS sequence"/>
</dbReference>
<feature type="transmembrane region" description="Helical" evidence="1">
    <location>
        <begin position="261"/>
        <end position="281"/>
    </location>
</feature>
<feature type="transmembrane region" description="Helical" evidence="1">
    <location>
        <begin position="196"/>
        <end position="216"/>
    </location>
</feature>
<reference evidence="2 3" key="1">
    <citation type="submission" date="2020-08" db="EMBL/GenBank/DDBJ databases">
        <title>Functional genomics of gut bacteria from endangered species of beetles.</title>
        <authorList>
            <person name="Carlos-Shanley C."/>
        </authorList>
    </citation>
    <scope>NUCLEOTIDE SEQUENCE [LARGE SCALE GENOMIC DNA]</scope>
    <source>
        <strain evidence="2 3">S00198</strain>
    </source>
</reference>
<keyword evidence="3" id="KW-1185">Reference proteome</keyword>
<evidence type="ECO:0000313" key="3">
    <source>
        <dbReference type="Proteomes" id="UP000575083"/>
    </source>
</evidence>
<feature type="transmembrane region" description="Helical" evidence="1">
    <location>
        <begin position="110"/>
        <end position="127"/>
    </location>
</feature>
<feature type="transmembrane region" description="Helical" evidence="1">
    <location>
        <begin position="236"/>
        <end position="255"/>
    </location>
</feature>
<keyword evidence="1" id="KW-1133">Transmembrane helix</keyword>
<evidence type="ECO:0000256" key="1">
    <source>
        <dbReference type="SAM" id="Phobius"/>
    </source>
</evidence>
<dbReference type="RefSeq" id="WP_184857286.1">
    <property type="nucleotide sequence ID" value="NZ_JACHLK010000004.1"/>
</dbReference>
<dbReference type="GO" id="GO:0009273">
    <property type="term" value="P:peptidoglycan-based cell wall biogenesis"/>
    <property type="evidence" value="ECO:0007669"/>
    <property type="project" value="TreeGrafter"/>
</dbReference>
<evidence type="ECO:0000313" key="2">
    <source>
        <dbReference type="EMBL" id="MBB6559864.1"/>
    </source>
</evidence>
<keyword evidence="2" id="KW-0808">Transferase</keyword>
<feature type="transmembrane region" description="Helical" evidence="1">
    <location>
        <begin position="14"/>
        <end position="36"/>
    </location>
</feature>
<dbReference type="EC" id="2.7.7.41" evidence="2"/>
<feature type="transmembrane region" description="Helical" evidence="1">
    <location>
        <begin position="81"/>
        <end position="98"/>
    </location>
</feature>
<gene>
    <name evidence="2" type="ORF">HNP48_002536</name>
</gene>
<dbReference type="EMBL" id="JACHLK010000004">
    <property type="protein sequence ID" value="MBB6559864.1"/>
    <property type="molecule type" value="Genomic_DNA"/>
</dbReference>
<accession>A0A7X0PDX6</accession>
<keyword evidence="1" id="KW-0812">Transmembrane</keyword>
<name>A0A7X0PDX6_9BURK</name>
<comment type="caution">
    <text evidence="2">The sequence shown here is derived from an EMBL/GenBank/DDBJ whole genome shotgun (WGS) entry which is preliminary data.</text>
</comment>